<evidence type="ECO:0000313" key="2">
    <source>
        <dbReference type="Proteomes" id="UP000295493"/>
    </source>
</evidence>
<accession>A0A4R6FXL6</accession>
<dbReference type="Proteomes" id="UP000295493">
    <property type="component" value="Unassembled WGS sequence"/>
</dbReference>
<evidence type="ECO:0000313" key="1">
    <source>
        <dbReference type="EMBL" id="TDN86672.1"/>
    </source>
</evidence>
<proteinExistence type="predicted"/>
<gene>
    <name evidence="1" type="ORF">EV664_101246</name>
</gene>
<comment type="caution">
    <text evidence="1">The sequence shown here is derived from an EMBL/GenBank/DDBJ whole genome shotgun (WGS) entry which is preliminary data.</text>
</comment>
<protein>
    <recommendedName>
        <fullName evidence="3">WalW protein</fullName>
    </recommendedName>
</protein>
<evidence type="ECO:0008006" key="3">
    <source>
        <dbReference type="Google" id="ProtNLM"/>
    </source>
</evidence>
<organism evidence="1 2">
    <name type="scientific">Stakelama pacifica</name>
    <dbReference type="NCBI Taxonomy" id="517720"/>
    <lineage>
        <taxon>Bacteria</taxon>
        <taxon>Pseudomonadati</taxon>
        <taxon>Pseudomonadota</taxon>
        <taxon>Alphaproteobacteria</taxon>
        <taxon>Sphingomonadales</taxon>
        <taxon>Sphingomonadaceae</taxon>
        <taxon>Stakelama</taxon>
    </lineage>
</organism>
<sequence>MADRKTPIAGKRALAYSPTPGPVIDWPESFGTRFTLFVDTEEEFDWRAQLSREARSTSAMAALPGGHARLTGMGAAPVYLIDHPVATSPRAGDALREVLAAGAAIGTQLHPWVNPPFDEPVTPFNSFTGNLPMELEAAKLDTLTDAIRSEFGICPRIYRAGRYGIGPNTAHLLARRGYRIDSSMRSRYAYTSEGGPDFFAIGNDAFWLDRAAGLAELPLSTVFTGATRAGGERLYRHLAKLPRARGLFARAGLLSRVALTPEDMPIGDCLEAVRVALGEGVRLLNLSFHSPSLMPGFTPYVRNESDLREFYCWWDAMFDLLDSRGVRAASENDLIGVLDAMA</sequence>
<dbReference type="AlphaFoldDB" id="A0A4R6FXL6"/>
<dbReference type="SUPFAM" id="SSF88713">
    <property type="entry name" value="Glycoside hydrolase/deacetylase"/>
    <property type="match status" value="1"/>
</dbReference>
<keyword evidence="2" id="KW-1185">Reference proteome</keyword>
<reference evidence="1 2" key="1">
    <citation type="submission" date="2019-03" db="EMBL/GenBank/DDBJ databases">
        <title>Genomic Encyclopedia of Type Strains, Phase IV (KMG-IV): sequencing the most valuable type-strain genomes for metagenomic binning, comparative biology and taxonomic classification.</title>
        <authorList>
            <person name="Goeker M."/>
        </authorList>
    </citation>
    <scope>NUCLEOTIDE SEQUENCE [LARGE SCALE GENOMIC DNA]</scope>
    <source>
        <strain evidence="1 2">DSM 25059</strain>
    </source>
</reference>
<dbReference type="RefSeq" id="WP_229668023.1">
    <property type="nucleotide sequence ID" value="NZ_BMLU01000001.1"/>
</dbReference>
<dbReference type="GO" id="GO:0005975">
    <property type="term" value="P:carbohydrate metabolic process"/>
    <property type="evidence" value="ECO:0007669"/>
    <property type="project" value="InterPro"/>
</dbReference>
<dbReference type="CDD" id="cd10935">
    <property type="entry name" value="CE4_WalW"/>
    <property type="match status" value="1"/>
</dbReference>
<dbReference type="Gene3D" id="3.20.20.370">
    <property type="entry name" value="Glycoside hydrolase/deacetylase"/>
    <property type="match status" value="1"/>
</dbReference>
<dbReference type="EMBL" id="SNWD01000001">
    <property type="protein sequence ID" value="TDN86672.1"/>
    <property type="molecule type" value="Genomic_DNA"/>
</dbReference>
<name>A0A4R6FXL6_9SPHN</name>
<dbReference type="InterPro" id="IPR011330">
    <property type="entry name" value="Glyco_hydro/deAcase_b/a-brl"/>
</dbReference>